<feature type="compositionally biased region" description="Low complexity" evidence="8">
    <location>
        <begin position="193"/>
        <end position="205"/>
    </location>
</feature>
<dbReference type="GO" id="GO:0008270">
    <property type="term" value="F:zinc ion binding"/>
    <property type="evidence" value="ECO:0007669"/>
    <property type="project" value="InterPro"/>
</dbReference>
<dbReference type="GO" id="GO:0005634">
    <property type="term" value="C:nucleus"/>
    <property type="evidence" value="ECO:0007669"/>
    <property type="project" value="UniProtKB-SubCell"/>
</dbReference>
<dbReference type="AlphaFoldDB" id="A0A8K0JGB4"/>
<dbReference type="InterPro" id="IPR036864">
    <property type="entry name" value="Zn2-C6_fun-type_DNA-bd_sf"/>
</dbReference>
<keyword evidence="5" id="KW-0238">DNA-binding</keyword>
<dbReference type="EMBL" id="JABELV010000247">
    <property type="protein sequence ID" value="KAG7527672.1"/>
    <property type="molecule type" value="Genomic_DNA"/>
</dbReference>
<keyword evidence="2" id="KW-0479">Metal-binding</keyword>
<evidence type="ECO:0000313" key="10">
    <source>
        <dbReference type="EMBL" id="KAG7527672.1"/>
    </source>
</evidence>
<comment type="caution">
    <text evidence="10">The sequence shown here is derived from an EMBL/GenBank/DDBJ whole genome shotgun (WGS) entry which is preliminary data.</text>
</comment>
<feature type="domain" description="Zn(2)-C6 fungal-type" evidence="9">
    <location>
        <begin position="30"/>
        <end position="60"/>
    </location>
</feature>
<dbReference type="Proteomes" id="UP000812966">
    <property type="component" value="Unassembled WGS sequence"/>
</dbReference>
<evidence type="ECO:0000256" key="1">
    <source>
        <dbReference type="ARBA" id="ARBA00004123"/>
    </source>
</evidence>
<dbReference type="InterPro" id="IPR001138">
    <property type="entry name" value="Zn2Cys6_DnaBD"/>
</dbReference>
<dbReference type="PANTHER" id="PTHR31313:SF81">
    <property type="entry name" value="TY1 ENHANCER ACTIVATOR"/>
    <property type="match status" value="1"/>
</dbReference>
<feature type="region of interest" description="Disordered" evidence="8">
    <location>
        <begin position="1"/>
        <end position="29"/>
    </location>
</feature>
<feature type="compositionally biased region" description="Low complexity" evidence="8">
    <location>
        <begin position="235"/>
        <end position="248"/>
    </location>
</feature>
<evidence type="ECO:0000256" key="6">
    <source>
        <dbReference type="ARBA" id="ARBA00023163"/>
    </source>
</evidence>
<dbReference type="Pfam" id="PF00172">
    <property type="entry name" value="Zn_clus"/>
    <property type="match status" value="1"/>
</dbReference>
<name>A0A8K0JGB4_9TREE</name>
<dbReference type="GO" id="GO:0000981">
    <property type="term" value="F:DNA-binding transcription factor activity, RNA polymerase II-specific"/>
    <property type="evidence" value="ECO:0007669"/>
    <property type="project" value="InterPro"/>
</dbReference>
<dbReference type="InterPro" id="IPR051615">
    <property type="entry name" value="Transcr_Regulatory_Elem"/>
</dbReference>
<reference evidence="10" key="1">
    <citation type="submission" date="2020-04" db="EMBL/GenBank/DDBJ databases">
        <title>Analysis of mating type loci in Filobasidium floriforme.</title>
        <authorList>
            <person name="Nowrousian M."/>
        </authorList>
    </citation>
    <scope>NUCLEOTIDE SEQUENCE</scope>
    <source>
        <strain evidence="10">CBS 6242</strain>
    </source>
</reference>
<feature type="compositionally biased region" description="Low complexity" evidence="8">
    <location>
        <begin position="162"/>
        <end position="174"/>
    </location>
</feature>
<proteinExistence type="predicted"/>
<keyword evidence="3" id="KW-0862">Zinc</keyword>
<keyword evidence="6" id="KW-0804">Transcription</keyword>
<evidence type="ECO:0000256" key="5">
    <source>
        <dbReference type="ARBA" id="ARBA00023125"/>
    </source>
</evidence>
<feature type="region of interest" description="Disordered" evidence="8">
    <location>
        <begin position="224"/>
        <end position="249"/>
    </location>
</feature>
<feature type="compositionally biased region" description="Polar residues" evidence="8">
    <location>
        <begin position="263"/>
        <end position="273"/>
    </location>
</feature>
<feature type="region of interest" description="Disordered" evidence="8">
    <location>
        <begin position="262"/>
        <end position="296"/>
    </location>
</feature>
<evidence type="ECO:0000256" key="7">
    <source>
        <dbReference type="ARBA" id="ARBA00023242"/>
    </source>
</evidence>
<protein>
    <recommendedName>
        <fullName evidence="9">Zn(2)-C6 fungal-type domain-containing protein</fullName>
    </recommendedName>
</protein>
<dbReference type="SMART" id="SM00066">
    <property type="entry name" value="GAL4"/>
    <property type="match status" value="1"/>
</dbReference>
<sequence>MSLPRTSPAAEDLPLDPTTIRKKRRRGPVACYPCRERKRKCDALRPVCASCIAGDWPCHWPEVDKRRRQFKKVRAGREAGSAGGAGRKSRSRSRSGSGSSDGEREQETTIGRDPAGTGVHQQHRTGSVGTKGLARHDSSSFVRDQIRADPGRETRFTDNDITTTSTTRSFSSSFGVADDGSQSHSQPHQLFLPSTSTSHSRSPPTDGTGRFSALLNPMVLHSSTHLDDHRPASYQSGSESQSGQQLQSHAEHYNYHHRHLQAPTGSQRPAFNDNSHDNDTDYPLNSHSALNLDPNMNMNMNSNLNMNSAYSAAEK</sequence>
<dbReference type="CDD" id="cd00067">
    <property type="entry name" value="GAL4"/>
    <property type="match status" value="1"/>
</dbReference>
<accession>A0A8K0JGB4</accession>
<keyword evidence="7" id="KW-0539">Nucleus</keyword>
<organism evidence="10 11">
    <name type="scientific">Filobasidium floriforme</name>
    <dbReference type="NCBI Taxonomy" id="5210"/>
    <lineage>
        <taxon>Eukaryota</taxon>
        <taxon>Fungi</taxon>
        <taxon>Dikarya</taxon>
        <taxon>Basidiomycota</taxon>
        <taxon>Agaricomycotina</taxon>
        <taxon>Tremellomycetes</taxon>
        <taxon>Filobasidiales</taxon>
        <taxon>Filobasidiaceae</taxon>
        <taxon>Filobasidium</taxon>
    </lineage>
</organism>
<keyword evidence="4" id="KW-0805">Transcription regulation</keyword>
<feature type="compositionally biased region" description="Basic and acidic residues" evidence="8">
    <location>
        <begin position="134"/>
        <end position="158"/>
    </location>
</feature>
<dbReference type="PANTHER" id="PTHR31313">
    <property type="entry name" value="TY1 ENHANCER ACTIVATOR"/>
    <property type="match status" value="1"/>
</dbReference>
<evidence type="ECO:0000256" key="4">
    <source>
        <dbReference type="ARBA" id="ARBA00023015"/>
    </source>
</evidence>
<keyword evidence="11" id="KW-1185">Reference proteome</keyword>
<gene>
    <name evidence="10" type="ORF">FFLO_06705</name>
</gene>
<evidence type="ECO:0000259" key="9">
    <source>
        <dbReference type="PROSITE" id="PS50048"/>
    </source>
</evidence>
<dbReference type="PROSITE" id="PS00463">
    <property type="entry name" value="ZN2_CY6_FUNGAL_1"/>
    <property type="match status" value="1"/>
</dbReference>
<dbReference type="Gene3D" id="4.10.240.10">
    <property type="entry name" value="Zn(2)-C6 fungal-type DNA-binding domain"/>
    <property type="match status" value="1"/>
</dbReference>
<evidence type="ECO:0000256" key="8">
    <source>
        <dbReference type="SAM" id="MobiDB-lite"/>
    </source>
</evidence>
<comment type="subcellular location">
    <subcellularLocation>
        <location evidence="1">Nucleus</location>
    </subcellularLocation>
</comment>
<feature type="region of interest" description="Disordered" evidence="8">
    <location>
        <begin position="69"/>
        <end position="212"/>
    </location>
</feature>
<evidence type="ECO:0000256" key="2">
    <source>
        <dbReference type="ARBA" id="ARBA00022723"/>
    </source>
</evidence>
<evidence type="ECO:0000313" key="11">
    <source>
        <dbReference type="Proteomes" id="UP000812966"/>
    </source>
</evidence>
<dbReference type="PROSITE" id="PS50048">
    <property type="entry name" value="ZN2_CY6_FUNGAL_2"/>
    <property type="match status" value="1"/>
</dbReference>
<dbReference type="GO" id="GO:0003677">
    <property type="term" value="F:DNA binding"/>
    <property type="evidence" value="ECO:0007669"/>
    <property type="project" value="UniProtKB-KW"/>
</dbReference>
<evidence type="ECO:0000256" key="3">
    <source>
        <dbReference type="ARBA" id="ARBA00022833"/>
    </source>
</evidence>
<dbReference type="SUPFAM" id="SSF57701">
    <property type="entry name" value="Zn2/Cys6 DNA-binding domain"/>
    <property type="match status" value="1"/>
</dbReference>